<organism evidence="2 3">
    <name type="scientific">Pseudoxanthomonas kaohsiungensis</name>
    <dbReference type="NCBI Taxonomy" id="283923"/>
    <lineage>
        <taxon>Bacteria</taxon>
        <taxon>Pseudomonadati</taxon>
        <taxon>Pseudomonadota</taxon>
        <taxon>Gammaproteobacteria</taxon>
        <taxon>Lysobacterales</taxon>
        <taxon>Lysobacteraceae</taxon>
        <taxon>Pseudoxanthomonas</taxon>
    </lineage>
</organism>
<proteinExistence type="predicted"/>
<dbReference type="RefSeq" id="WP_162375464.1">
    <property type="nucleotide sequence ID" value="NZ_JBHTKN010000003.1"/>
</dbReference>
<protein>
    <recommendedName>
        <fullName evidence="4">DUF4124 domain-containing protein</fullName>
    </recommendedName>
</protein>
<reference evidence="3" key="1">
    <citation type="journal article" date="2019" name="Int. J. Syst. Evol. Microbiol.">
        <title>The Global Catalogue of Microorganisms (GCM) 10K type strain sequencing project: providing services to taxonomists for standard genome sequencing and annotation.</title>
        <authorList>
            <consortium name="The Broad Institute Genomics Platform"/>
            <consortium name="The Broad Institute Genome Sequencing Center for Infectious Disease"/>
            <person name="Wu L."/>
            <person name="Ma J."/>
        </authorList>
    </citation>
    <scope>NUCLEOTIDE SEQUENCE [LARGE SCALE GENOMIC DNA]</scope>
    <source>
        <strain evidence="3">CCUG 55854</strain>
    </source>
</reference>
<comment type="caution">
    <text evidence="2">The sequence shown here is derived from an EMBL/GenBank/DDBJ whole genome shotgun (WGS) entry which is preliminary data.</text>
</comment>
<gene>
    <name evidence="2" type="ORF">ACFQ2N_06305</name>
</gene>
<evidence type="ECO:0000256" key="1">
    <source>
        <dbReference type="SAM" id="MobiDB-lite"/>
    </source>
</evidence>
<feature type="region of interest" description="Disordered" evidence="1">
    <location>
        <begin position="42"/>
        <end position="117"/>
    </location>
</feature>
<accession>A0ABW3LU71</accession>
<evidence type="ECO:0000313" key="2">
    <source>
        <dbReference type="EMBL" id="MFD1041957.1"/>
    </source>
</evidence>
<dbReference type="Proteomes" id="UP001597033">
    <property type="component" value="Unassembled WGS sequence"/>
</dbReference>
<evidence type="ECO:0000313" key="3">
    <source>
        <dbReference type="Proteomes" id="UP001597033"/>
    </source>
</evidence>
<keyword evidence="3" id="KW-1185">Reference proteome</keyword>
<dbReference type="EMBL" id="JBHTKN010000003">
    <property type="protein sequence ID" value="MFD1041957.1"/>
    <property type="molecule type" value="Genomic_DNA"/>
</dbReference>
<evidence type="ECO:0008006" key="4">
    <source>
        <dbReference type="Google" id="ProtNLM"/>
    </source>
</evidence>
<name>A0ABW3LU71_9GAMM</name>
<sequence>MRPHARRAILLTLGWLPFTTEAQQVFKCVAGNEIAYQSAPCAAGQATEKTWQHGTYAPPDESHLQRIRQMEAASRQRDKEWRGSPGPGRSGSRRSRTSDGGASGKSSIGRCEAAKARRDRELYQLGPWRTIKDLRKRDAAVAEACKP</sequence>